<proteinExistence type="predicted"/>
<name>A0A2G9YHP5_9BACT</name>
<organism evidence="1 2">
    <name type="scientific">Candidatus Sherwoodlollariibacterium unditelluris</name>
    <dbReference type="NCBI Taxonomy" id="1974757"/>
    <lineage>
        <taxon>Bacteria</taxon>
        <taxon>Pseudomonadati</taxon>
        <taxon>Candidatus Omnitrophota</taxon>
        <taxon>Candidatus Sherwoodlollariibacterium</taxon>
    </lineage>
</organism>
<reference evidence="1 2" key="1">
    <citation type="submission" date="2017-09" db="EMBL/GenBank/DDBJ databases">
        <title>Depth-based differentiation of microbial function through sediment-hosted aquifers and enrichment of novel symbionts in the deep terrestrial subsurface.</title>
        <authorList>
            <person name="Probst A.J."/>
            <person name="Ladd B."/>
            <person name="Jarett J.K."/>
            <person name="Geller-Mcgrath D.E."/>
            <person name="Sieber C.M."/>
            <person name="Emerson J.B."/>
            <person name="Anantharaman K."/>
            <person name="Thomas B.C."/>
            <person name="Malmstrom R."/>
            <person name="Stieglmeier M."/>
            <person name="Klingl A."/>
            <person name="Woyke T."/>
            <person name="Ryan C.M."/>
            <person name="Banfield J.F."/>
        </authorList>
    </citation>
    <scope>NUCLEOTIDE SEQUENCE [LARGE SCALE GENOMIC DNA]</scope>
    <source>
        <strain evidence="1">CG23_combo_of_CG06-09_8_20_14_all_41_10</strain>
    </source>
</reference>
<protein>
    <submittedName>
        <fullName evidence="1">Uncharacterized protein</fullName>
    </submittedName>
</protein>
<evidence type="ECO:0000313" key="2">
    <source>
        <dbReference type="Proteomes" id="UP000231292"/>
    </source>
</evidence>
<gene>
    <name evidence="1" type="ORF">COX41_06555</name>
</gene>
<sequence length="106" mass="12229">MIEDFPLLPVLREEAKEHNEYLKICLKTGILGNGATLDKTRKKWFTKDVKEFKTSDYPEKIPRVLIEAACRVFGHVCPVYFVAEPLTETKNQSFHSERRNIESGST</sequence>
<accession>A0A2G9YHP5</accession>
<dbReference type="Proteomes" id="UP000231292">
    <property type="component" value="Unassembled WGS sequence"/>
</dbReference>
<dbReference type="AlphaFoldDB" id="A0A2G9YHP5"/>
<comment type="caution">
    <text evidence="1">The sequence shown here is derived from an EMBL/GenBank/DDBJ whole genome shotgun (WGS) entry which is preliminary data.</text>
</comment>
<dbReference type="EMBL" id="PCRK01000168">
    <property type="protein sequence ID" value="PIP18746.1"/>
    <property type="molecule type" value="Genomic_DNA"/>
</dbReference>
<evidence type="ECO:0000313" key="1">
    <source>
        <dbReference type="EMBL" id="PIP18746.1"/>
    </source>
</evidence>